<dbReference type="InterPro" id="IPR033469">
    <property type="entry name" value="CYTH-like_dom_sf"/>
</dbReference>
<evidence type="ECO:0008006" key="3">
    <source>
        <dbReference type="Google" id="ProtNLM"/>
    </source>
</evidence>
<reference evidence="1 2" key="1">
    <citation type="journal article" date="2015" name="Nature">
        <title>rRNA introns, odd ribosomes, and small enigmatic genomes across a large radiation of phyla.</title>
        <authorList>
            <person name="Brown C.T."/>
            <person name="Hug L.A."/>
            <person name="Thomas B.C."/>
            <person name="Sharon I."/>
            <person name="Castelle C.J."/>
            <person name="Singh A."/>
            <person name="Wilkins M.J."/>
            <person name="Williams K.H."/>
            <person name="Banfield J.F."/>
        </authorList>
    </citation>
    <scope>NUCLEOTIDE SEQUENCE [LARGE SCALE GENOMIC DNA]</scope>
</reference>
<gene>
    <name evidence="1" type="ORF">UY19_C0004G0040</name>
</gene>
<dbReference type="Proteomes" id="UP000033882">
    <property type="component" value="Unassembled WGS sequence"/>
</dbReference>
<dbReference type="Gene3D" id="2.40.320.10">
    <property type="entry name" value="Hypothetical Protein Pfu-838710-001"/>
    <property type="match status" value="1"/>
</dbReference>
<protein>
    <recommendedName>
        <fullName evidence="3">Adenylate cyclase</fullName>
    </recommendedName>
</protein>
<sequence>MENEIERKFFVKEMPDLSGIHPLHYERYFLERGAGKEVRISKVNDSYVFEEKSEVSDLERTRTKKEISREEFERLKENASEGIVRDRYAISSNPDIAIQIYHGRFDGLVRVEVEFDSEGDAKLFVPLPWMGREMTGLPIARDARLIELTNEEFHNYLGI</sequence>
<proteinExistence type="predicted"/>
<dbReference type="SUPFAM" id="SSF55154">
    <property type="entry name" value="CYTH-like phosphatases"/>
    <property type="match status" value="1"/>
</dbReference>
<accession>A0A0G1U863</accession>
<evidence type="ECO:0000313" key="2">
    <source>
        <dbReference type="Proteomes" id="UP000033882"/>
    </source>
</evidence>
<dbReference type="InterPro" id="IPR012042">
    <property type="entry name" value="NeuTTM/CthTTM-like"/>
</dbReference>
<dbReference type="EMBL" id="LCPB01000004">
    <property type="protein sequence ID" value="KKU90326.1"/>
    <property type="molecule type" value="Genomic_DNA"/>
</dbReference>
<comment type="caution">
    <text evidence="1">The sequence shown here is derived from an EMBL/GenBank/DDBJ whole genome shotgun (WGS) entry which is preliminary data.</text>
</comment>
<organism evidence="1 2">
    <name type="scientific">Candidatus Wolfebacteria bacterium GW2011_GWA2_47_9b</name>
    <dbReference type="NCBI Taxonomy" id="1619005"/>
    <lineage>
        <taxon>Bacteria</taxon>
        <taxon>Candidatus Wolfeibacteriota</taxon>
    </lineage>
</organism>
<name>A0A0G1U863_9BACT</name>
<dbReference type="AlphaFoldDB" id="A0A0G1U863"/>
<evidence type="ECO:0000313" key="1">
    <source>
        <dbReference type="EMBL" id="KKU90326.1"/>
    </source>
</evidence>
<dbReference type="PIRSF" id="PIRSF016487">
    <property type="entry name" value="CYTH_UCP016487"/>
    <property type="match status" value="1"/>
</dbReference>